<dbReference type="Gene3D" id="3.40.50.12500">
    <property type="match status" value="1"/>
</dbReference>
<dbReference type="Proteomes" id="UP000013525">
    <property type="component" value="Unassembled WGS sequence"/>
</dbReference>
<dbReference type="InterPro" id="IPR053714">
    <property type="entry name" value="Iso_Racemase_Enz_sf"/>
</dbReference>
<dbReference type="PANTHER" id="PTHR40267">
    <property type="entry name" value="BLR3294 PROTEIN"/>
    <property type="match status" value="1"/>
</dbReference>
<gene>
    <name evidence="1" type="ORF">Rrhod_3741</name>
</gene>
<protein>
    <submittedName>
        <fullName evidence="1">Arylmalonate decarboxylase</fullName>
    </submittedName>
</protein>
<dbReference type="PIRSF" id="PIRSF015736">
    <property type="entry name" value="MI"/>
    <property type="match status" value="1"/>
</dbReference>
<dbReference type="RefSeq" id="WP_010839768.1">
    <property type="nucleotide sequence ID" value="NZ_APMY01000113.1"/>
</dbReference>
<evidence type="ECO:0000313" key="2">
    <source>
        <dbReference type="Proteomes" id="UP000013525"/>
    </source>
</evidence>
<dbReference type="PATRIC" id="fig|1273125.3.peg.3562"/>
<reference evidence="1 2" key="1">
    <citation type="journal article" date="2013" name="Genome Announc.">
        <title>Draft Genome Sequence of Rhodococcus rhodnii Strain LMG5362, a Symbiont of Rhodnius prolixus (Hemiptera, Reduviidae, Triatominae), the Principle Vector of Trypanosoma cruzi.</title>
        <authorList>
            <person name="Pachebat J.A."/>
            <person name="van Keulen G."/>
            <person name="Whitten M.M."/>
            <person name="Girdwood S."/>
            <person name="Del Sol R."/>
            <person name="Dyson P.J."/>
            <person name="Facey P.D."/>
        </authorList>
    </citation>
    <scope>NUCLEOTIDE SEQUENCE [LARGE SCALE GENOMIC DNA]</scope>
    <source>
        <strain evidence="1 2">LMG 5362</strain>
    </source>
</reference>
<proteinExistence type="predicted"/>
<accession>R7WLK1</accession>
<organism evidence="1 2">
    <name type="scientific">Rhodococcus rhodnii LMG 5362</name>
    <dbReference type="NCBI Taxonomy" id="1273125"/>
    <lineage>
        <taxon>Bacteria</taxon>
        <taxon>Bacillati</taxon>
        <taxon>Actinomycetota</taxon>
        <taxon>Actinomycetes</taxon>
        <taxon>Mycobacteriales</taxon>
        <taxon>Nocardiaceae</taxon>
        <taxon>Rhodococcus</taxon>
    </lineage>
</organism>
<sequence length="269" mass="29401">MSSNVARQKYIGVISPYDFALDREIWKWTPKRTDLLMTRTSHLGLPSTVAMAEGISDDRTLTSRTRALLTTDPDVVLYLCTSGSFVRGADGERHMRDVMHGAGARRAITTSGSLVDAAAALGVTRLAVATPYLDNVTGCLHEFLHQSGIEVVGGSGLGIDSRIWEVDSARTRELVFAADRPDAEAVFVSCTNLRTYGLIRELEAELGKPVLTANQVSVWNALRVAGIKAPDIKQRLFLETRGPRRERLATVSELPVVPVEPEDLTFHTA</sequence>
<name>R7WLK1_9NOCA</name>
<dbReference type="EMBL" id="APMY01000113">
    <property type="protein sequence ID" value="EOM74864.1"/>
    <property type="molecule type" value="Genomic_DNA"/>
</dbReference>
<dbReference type="Pfam" id="PF17645">
    <property type="entry name" value="Amdase"/>
    <property type="match status" value="1"/>
</dbReference>
<keyword evidence="2" id="KW-1185">Reference proteome</keyword>
<dbReference type="InterPro" id="IPR026286">
    <property type="entry name" value="MaiA/AMDase"/>
</dbReference>
<evidence type="ECO:0000313" key="1">
    <source>
        <dbReference type="EMBL" id="EOM74864.1"/>
    </source>
</evidence>
<comment type="caution">
    <text evidence="1">The sequence shown here is derived from an EMBL/GenBank/DDBJ whole genome shotgun (WGS) entry which is preliminary data.</text>
</comment>
<dbReference type="eggNOG" id="COG3473">
    <property type="taxonomic scope" value="Bacteria"/>
</dbReference>
<dbReference type="AlphaFoldDB" id="R7WLK1"/>
<dbReference type="PANTHER" id="PTHR40267:SF1">
    <property type="entry name" value="BLR3294 PROTEIN"/>
    <property type="match status" value="1"/>
</dbReference>